<dbReference type="VEuPathDB" id="FungiDB:SDRG_06820"/>
<dbReference type="InterPro" id="IPR006620">
    <property type="entry name" value="Pro_4_hyd_alph"/>
</dbReference>
<dbReference type="EMBL" id="JH767150">
    <property type="protein sequence ID" value="EQC35529.1"/>
    <property type="molecule type" value="Genomic_DNA"/>
</dbReference>
<keyword evidence="3" id="KW-0223">Dioxygenase</keyword>
<proteinExistence type="predicted"/>
<dbReference type="GO" id="GO:0004656">
    <property type="term" value="F:procollagen-proline 4-dioxygenase activity"/>
    <property type="evidence" value="ECO:0007669"/>
    <property type="project" value="TreeGrafter"/>
</dbReference>
<evidence type="ECO:0000259" key="7">
    <source>
        <dbReference type="SMART" id="SM00702"/>
    </source>
</evidence>
<accession>T0QCD0</accession>
<evidence type="ECO:0000256" key="1">
    <source>
        <dbReference type="ARBA" id="ARBA00001961"/>
    </source>
</evidence>
<dbReference type="AlphaFoldDB" id="T0QCD0"/>
<dbReference type="STRING" id="1156394.T0QCD0"/>
<evidence type="ECO:0000256" key="5">
    <source>
        <dbReference type="ARBA" id="ARBA00023004"/>
    </source>
</evidence>
<keyword evidence="6" id="KW-1133">Transmembrane helix</keyword>
<evidence type="ECO:0000256" key="4">
    <source>
        <dbReference type="ARBA" id="ARBA00023002"/>
    </source>
</evidence>
<dbReference type="Gene3D" id="2.60.120.620">
    <property type="entry name" value="q2cbj1_9rhob like domain"/>
    <property type="match status" value="2"/>
</dbReference>
<dbReference type="OrthoDB" id="420380at2759"/>
<keyword evidence="4" id="KW-0560">Oxidoreductase</keyword>
<dbReference type="GO" id="GO:0005506">
    <property type="term" value="F:iron ion binding"/>
    <property type="evidence" value="ECO:0007669"/>
    <property type="project" value="InterPro"/>
</dbReference>
<dbReference type="GeneID" id="19947547"/>
<protein>
    <recommendedName>
        <fullName evidence="7">Prolyl 4-hydroxylase alpha subunit domain-containing protein</fullName>
    </recommendedName>
</protein>
<dbReference type="eggNOG" id="KOG1591">
    <property type="taxonomic scope" value="Eukaryota"/>
</dbReference>
<evidence type="ECO:0000256" key="6">
    <source>
        <dbReference type="SAM" id="Phobius"/>
    </source>
</evidence>
<reference evidence="8 9" key="1">
    <citation type="submission" date="2012-04" db="EMBL/GenBank/DDBJ databases">
        <title>The Genome Sequence of Saprolegnia declina VS20.</title>
        <authorList>
            <consortium name="The Broad Institute Genome Sequencing Platform"/>
            <person name="Russ C."/>
            <person name="Nusbaum C."/>
            <person name="Tyler B."/>
            <person name="van West P."/>
            <person name="Dieguez-Uribeondo J."/>
            <person name="de Bruijn I."/>
            <person name="Tripathy S."/>
            <person name="Jiang R."/>
            <person name="Young S.K."/>
            <person name="Zeng Q."/>
            <person name="Gargeya S."/>
            <person name="Fitzgerald M."/>
            <person name="Haas B."/>
            <person name="Abouelleil A."/>
            <person name="Alvarado L."/>
            <person name="Arachchi H.M."/>
            <person name="Berlin A."/>
            <person name="Chapman S.B."/>
            <person name="Goldberg J."/>
            <person name="Griggs A."/>
            <person name="Gujja S."/>
            <person name="Hansen M."/>
            <person name="Howarth C."/>
            <person name="Imamovic A."/>
            <person name="Larimer J."/>
            <person name="McCowen C."/>
            <person name="Montmayeur A."/>
            <person name="Murphy C."/>
            <person name="Neiman D."/>
            <person name="Pearson M."/>
            <person name="Priest M."/>
            <person name="Roberts A."/>
            <person name="Saif S."/>
            <person name="Shea T."/>
            <person name="Sisk P."/>
            <person name="Sykes S."/>
            <person name="Wortman J."/>
            <person name="Nusbaum C."/>
            <person name="Birren B."/>
        </authorList>
    </citation>
    <scope>NUCLEOTIDE SEQUENCE [LARGE SCALE GENOMIC DNA]</scope>
    <source>
        <strain evidence="8 9">VS20</strain>
    </source>
</reference>
<evidence type="ECO:0000256" key="3">
    <source>
        <dbReference type="ARBA" id="ARBA00022964"/>
    </source>
</evidence>
<dbReference type="Proteomes" id="UP000030762">
    <property type="component" value="Unassembled WGS sequence"/>
</dbReference>
<keyword evidence="6" id="KW-0812">Transmembrane</keyword>
<dbReference type="GO" id="GO:0031418">
    <property type="term" value="F:L-ascorbic acid binding"/>
    <property type="evidence" value="ECO:0007669"/>
    <property type="project" value="InterPro"/>
</dbReference>
<comment type="cofactor">
    <cofactor evidence="1">
        <name>L-ascorbate</name>
        <dbReference type="ChEBI" id="CHEBI:38290"/>
    </cofactor>
</comment>
<keyword evidence="6" id="KW-0472">Membrane</keyword>
<dbReference type="OMA" id="TYAGYDW"/>
<dbReference type="RefSeq" id="XP_008610846.1">
    <property type="nucleotide sequence ID" value="XM_008612624.1"/>
</dbReference>
<dbReference type="InterPro" id="IPR045054">
    <property type="entry name" value="P4HA-like"/>
</dbReference>
<dbReference type="PANTHER" id="PTHR10869">
    <property type="entry name" value="PROLYL 4-HYDROXYLASE ALPHA SUBUNIT"/>
    <property type="match status" value="1"/>
</dbReference>
<gene>
    <name evidence="8" type="ORF">SDRG_06820</name>
</gene>
<dbReference type="InParanoid" id="T0QCD0"/>
<feature type="domain" description="Prolyl 4-hydroxylase alpha subunit" evidence="7">
    <location>
        <begin position="209"/>
        <end position="518"/>
    </location>
</feature>
<evidence type="ECO:0000256" key="2">
    <source>
        <dbReference type="ARBA" id="ARBA00022723"/>
    </source>
</evidence>
<name>T0QCD0_SAPDV</name>
<sequence length="532" mass="58351">MSAPVITIAALWTVGVMTKSHRSPLRAGARSIYAGLLDILFVAAHVLVGYGTYAGYDWITTELYPLGATLLTTPVLPPPSLCRTLFSTPSLADVHVLDAPRDGIFVMRNGANVGRAMTWVSVGAPGDDCVAPFARAAAHVLGVSGPDVFAPITLHDDAGHEIAPHFASIVATKRVHLLLHGEVWVWPGIAVGHEWTADGYAMRTLSLSPKVILVRDFLEDSECSALVKGGQDLLGPSHTVDKAANHRLALRTSSTAFIGHVAAAKTIKARATKLARLPSVSYTEDLQLVRYGPGQWYKKHTDYFQHLDVSLHARAGTSLAHWVRWVQAQIGRTSSLTTTHPLYPRLSTAFERSFALLLLQTNAIQDEAVASWLRQHLEHEYVLSSLLAAWSPTNPLLFAQWRRVWEDAVGIPTLQWRDPLQLKYVEPNRHATLFLYLNDVVHGGETVFPYGNATSTPPTTTTSGMPECARGLSVKPTKRTGVLFYNKAPTGENDPRSMHGGCPPHDGATKWGSNVFMWNVDAAYGNQKWRFW</sequence>
<evidence type="ECO:0000313" key="8">
    <source>
        <dbReference type="EMBL" id="EQC35529.1"/>
    </source>
</evidence>
<dbReference type="PANTHER" id="PTHR10869:SF246">
    <property type="entry name" value="TRANSMEMBRANE PROLYL 4-HYDROXYLASE"/>
    <property type="match status" value="1"/>
</dbReference>
<evidence type="ECO:0000313" key="9">
    <source>
        <dbReference type="Proteomes" id="UP000030762"/>
    </source>
</evidence>
<dbReference type="SMART" id="SM00702">
    <property type="entry name" value="P4Hc"/>
    <property type="match status" value="1"/>
</dbReference>
<feature type="transmembrane region" description="Helical" evidence="6">
    <location>
        <begin position="32"/>
        <end position="53"/>
    </location>
</feature>
<dbReference type="GO" id="GO:0005783">
    <property type="term" value="C:endoplasmic reticulum"/>
    <property type="evidence" value="ECO:0007669"/>
    <property type="project" value="TreeGrafter"/>
</dbReference>
<keyword evidence="5" id="KW-0408">Iron</keyword>
<keyword evidence="2" id="KW-0479">Metal-binding</keyword>
<keyword evidence="9" id="KW-1185">Reference proteome</keyword>
<organism evidence="8 9">
    <name type="scientific">Saprolegnia diclina (strain VS20)</name>
    <dbReference type="NCBI Taxonomy" id="1156394"/>
    <lineage>
        <taxon>Eukaryota</taxon>
        <taxon>Sar</taxon>
        <taxon>Stramenopiles</taxon>
        <taxon>Oomycota</taxon>
        <taxon>Saprolegniomycetes</taxon>
        <taxon>Saprolegniales</taxon>
        <taxon>Saprolegniaceae</taxon>
        <taxon>Saprolegnia</taxon>
    </lineage>
</organism>